<comment type="similarity">
    <text evidence="2">Belongs to the MnmG family.</text>
</comment>
<dbReference type="GO" id="GO:0030488">
    <property type="term" value="P:tRNA methylation"/>
    <property type="evidence" value="ECO:0000318"/>
    <property type="project" value="GO_Central"/>
</dbReference>
<evidence type="ECO:0000256" key="1">
    <source>
        <dbReference type="ARBA" id="ARBA00001974"/>
    </source>
</evidence>
<dbReference type="GO" id="GO:0005739">
    <property type="term" value="C:mitochondrion"/>
    <property type="evidence" value="ECO:0007669"/>
    <property type="project" value="GOC"/>
</dbReference>
<evidence type="ECO:0000313" key="10">
    <source>
        <dbReference type="EMBL" id="GAQ81914.1"/>
    </source>
</evidence>
<reference evidence="10 11" key="1">
    <citation type="journal article" date="2014" name="Nat. Commun.">
        <title>Klebsormidium flaccidum genome reveals primary factors for plant terrestrial adaptation.</title>
        <authorList>
            <person name="Hori K."/>
            <person name="Maruyama F."/>
            <person name="Fujisawa T."/>
            <person name="Togashi T."/>
            <person name="Yamamoto N."/>
            <person name="Seo M."/>
            <person name="Sato S."/>
            <person name="Yamada T."/>
            <person name="Mori H."/>
            <person name="Tajima N."/>
            <person name="Moriyama T."/>
            <person name="Ikeuchi M."/>
            <person name="Watanabe M."/>
            <person name="Wada H."/>
            <person name="Kobayashi K."/>
            <person name="Saito M."/>
            <person name="Masuda T."/>
            <person name="Sasaki-Sekimoto Y."/>
            <person name="Mashiguchi K."/>
            <person name="Awai K."/>
            <person name="Shimojima M."/>
            <person name="Masuda S."/>
            <person name="Iwai M."/>
            <person name="Nobusawa T."/>
            <person name="Narise T."/>
            <person name="Kondo S."/>
            <person name="Saito H."/>
            <person name="Sato R."/>
            <person name="Murakawa M."/>
            <person name="Ihara Y."/>
            <person name="Oshima-Yamada Y."/>
            <person name="Ohtaka K."/>
            <person name="Satoh M."/>
            <person name="Sonobe K."/>
            <person name="Ishii M."/>
            <person name="Ohtani R."/>
            <person name="Kanamori-Sato M."/>
            <person name="Honoki R."/>
            <person name="Miyazaki D."/>
            <person name="Mochizuki H."/>
            <person name="Umetsu J."/>
            <person name="Higashi K."/>
            <person name="Shibata D."/>
            <person name="Kamiya Y."/>
            <person name="Sato N."/>
            <person name="Nakamura Y."/>
            <person name="Tabata S."/>
            <person name="Ida S."/>
            <person name="Kurokawa K."/>
            <person name="Ohta H."/>
        </authorList>
    </citation>
    <scope>NUCLEOTIDE SEQUENCE [LARGE SCALE GENOMIC DNA]</scope>
    <source>
        <strain evidence="10 11">NIES-2285</strain>
    </source>
</reference>
<keyword evidence="4" id="KW-0285">Flavoprotein</keyword>
<comment type="cofactor">
    <cofactor evidence="1">
        <name>FAD</name>
        <dbReference type="ChEBI" id="CHEBI:57692"/>
    </cofactor>
</comment>
<protein>
    <submittedName>
        <fullName evidence="10">NAD/FAD-utilizing protein possibly involved in translation</fullName>
    </submittedName>
</protein>
<dbReference type="Gene3D" id="3.50.50.60">
    <property type="entry name" value="FAD/NAD(P)-binding domain"/>
    <property type="match status" value="2"/>
</dbReference>
<dbReference type="OMA" id="CNPAMGG"/>
<keyword evidence="6" id="KW-0274">FAD</keyword>
<dbReference type="AlphaFoldDB" id="A0A1Y1HTG2"/>
<dbReference type="Proteomes" id="UP000054558">
    <property type="component" value="Unassembled WGS sequence"/>
</dbReference>
<evidence type="ECO:0000256" key="2">
    <source>
        <dbReference type="ARBA" id="ARBA00007653"/>
    </source>
</evidence>
<evidence type="ECO:0000256" key="6">
    <source>
        <dbReference type="ARBA" id="ARBA00022827"/>
    </source>
</evidence>
<dbReference type="FunFam" id="1.10.10.1800:FF:000001">
    <property type="entry name" value="tRNA uridine 5-carboxymethylaminomethyl modification enzyme MnmG"/>
    <property type="match status" value="1"/>
</dbReference>
<evidence type="ECO:0000256" key="7">
    <source>
        <dbReference type="ARBA" id="ARBA00023027"/>
    </source>
</evidence>
<dbReference type="STRING" id="105231.A0A1Y1HTG2"/>
<feature type="domain" description="tRNA uridine 5-carboxymethylaminomethyl modification enzyme C-terminal subdomain" evidence="9">
    <location>
        <begin position="639"/>
        <end position="710"/>
    </location>
</feature>
<dbReference type="SUPFAM" id="SSF51905">
    <property type="entry name" value="FAD/NAD(P)-binding domain"/>
    <property type="match status" value="1"/>
</dbReference>
<dbReference type="GO" id="GO:0050660">
    <property type="term" value="F:flavin adenine dinucleotide binding"/>
    <property type="evidence" value="ECO:0000318"/>
    <property type="project" value="GO_Central"/>
</dbReference>
<gene>
    <name evidence="10" type="ORF">KFL_000940230</name>
</gene>
<dbReference type="InterPro" id="IPR044920">
    <property type="entry name" value="MnmG_C_subdom_sf"/>
</dbReference>
<dbReference type="PANTHER" id="PTHR11806">
    <property type="entry name" value="GLUCOSE INHIBITED DIVISION PROTEIN A"/>
    <property type="match status" value="1"/>
</dbReference>
<feature type="region of interest" description="Disordered" evidence="8">
    <location>
        <begin position="1"/>
        <end position="94"/>
    </location>
</feature>
<dbReference type="GO" id="GO:0002098">
    <property type="term" value="P:tRNA wobble uridine modification"/>
    <property type="evidence" value="ECO:0000318"/>
    <property type="project" value="GO_Central"/>
</dbReference>
<keyword evidence="3" id="KW-0963">Cytoplasm</keyword>
<dbReference type="HAMAP" id="MF_00129">
    <property type="entry name" value="MnmG_GidA"/>
    <property type="match status" value="1"/>
</dbReference>
<evidence type="ECO:0000256" key="3">
    <source>
        <dbReference type="ARBA" id="ARBA00022490"/>
    </source>
</evidence>
<dbReference type="PRINTS" id="PR00411">
    <property type="entry name" value="PNDRDTASEI"/>
</dbReference>
<keyword evidence="7" id="KW-0520">NAD</keyword>
<sequence>MLSEEPATKIRPAVRSFATHAVSDDVSARGWNLRADGQTGTEPAGPSGRPAEPPPHDSSSTPSDTTRTSPEASTVAGSFPSSETGVKPEPPTFLSDEERFDVIVVGGGHAGCEASLAAARMGARTLLLTLNLDRIAWQPCNPAVGGPAKSQLVHEVDALGGEIGRMADKTYLQKRILNRSKGPAVWALRAQTDKKQYAQEMRTVVENTPNLFIREAMATELIVGPNDEVQGVKTFFGMDFLAPAVVVTTGTFMNGTIWVGRKSMSAGRAGEGASVGLTEHLQSLGFETDRLKTGTPSRVDVRTVDFRHLTEQPGDDELRYFSFDPEAHQELEQMSCWLTRTTAATHKLIEDNLHETPTYGGWVDAKGPRYCPSIEDKIVRFKDKESHQIFLEPEGRSTPELYVQGFSTGLPERLQLALLRTLPGLENVSMLRPAYAVEYDFLPAHQCHPTLMTKKVEGLFFSGQINGTTGYEEAAAQGILAGMNAALLAAKKSLVVLPRESSYLGTLIDDLVTKDLREPYRMLTSRSEYRLLLRSDNADCRLTPLGREVGLIDERRWRLFEEKQGRIAEEKLRLASTRIEETTPLGQAVIEQSKQPINRKVTLEEVLRRPHLHYDMLDEYGYGNGALSSVEKECAEIDIKYSGFIARQQQQMDNVTSKQNKRIPDNIDYFAISTICMEAREKLTKIRPLTIGQATRIGGVRSADITNLLIWLEVQRRKNDPQKREERHRLNREKGLAIMREKAANEEAASSQNETVAQLVG</sequence>
<dbReference type="PANTHER" id="PTHR11806:SF0">
    <property type="entry name" value="PROTEIN MTO1 HOMOLOG, MITOCHONDRIAL"/>
    <property type="match status" value="1"/>
</dbReference>
<dbReference type="InterPro" id="IPR047001">
    <property type="entry name" value="MnmG_C_subdom"/>
</dbReference>
<accession>A0A1Y1HTG2</accession>
<dbReference type="FunFam" id="3.50.50.60:FF:000119">
    <property type="entry name" value="tRNA uridine 5-carboxymethylaminomethyl modification enzyme MnmG"/>
    <property type="match status" value="1"/>
</dbReference>
<name>A0A1Y1HTG2_KLENI</name>
<dbReference type="FunFam" id="1.10.150.570:FF:000001">
    <property type="entry name" value="tRNA uridine 5-carboxymethylaminomethyl modification enzyme MnmG"/>
    <property type="match status" value="1"/>
</dbReference>
<dbReference type="Pfam" id="PF01134">
    <property type="entry name" value="GIDA"/>
    <property type="match status" value="1"/>
</dbReference>
<proteinExistence type="inferred from homology"/>
<dbReference type="Pfam" id="PF21680">
    <property type="entry name" value="GIDA_C_1st"/>
    <property type="match status" value="1"/>
</dbReference>
<dbReference type="InterPro" id="IPR049312">
    <property type="entry name" value="GIDA_C_N"/>
</dbReference>
<dbReference type="OrthoDB" id="3329at2759"/>
<dbReference type="Pfam" id="PF13932">
    <property type="entry name" value="SAM_GIDA_C"/>
    <property type="match status" value="1"/>
</dbReference>
<dbReference type="InterPro" id="IPR020595">
    <property type="entry name" value="MnmG-rel_CS"/>
</dbReference>
<evidence type="ECO:0000256" key="4">
    <source>
        <dbReference type="ARBA" id="ARBA00022630"/>
    </source>
</evidence>
<dbReference type="Gene3D" id="1.10.10.1800">
    <property type="entry name" value="tRNA uridine 5-carboxymethylaminomethyl modification enzyme MnmG/GidA"/>
    <property type="match status" value="1"/>
</dbReference>
<keyword evidence="5" id="KW-0819">tRNA processing</keyword>
<dbReference type="NCBIfam" id="TIGR00136">
    <property type="entry name" value="mnmG_gidA"/>
    <property type="match status" value="1"/>
</dbReference>
<organism evidence="10 11">
    <name type="scientific">Klebsormidium nitens</name>
    <name type="common">Green alga</name>
    <name type="synonym">Ulothrix nitens</name>
    <dbReference type="NCBI Taxonomy" id="105231"/>
    <lineage>
        <taxon>Eukaryota</taxon>
        <taxon>Viridiplantae</taxon>
        <taxon>Streptophyta</taxon>
        <taxon>Klebsormidiophyceae</taxon>
        <taxon>Klebsormidiales</taxon>
        <taxon>Klebsormidiaceae</taxon>
        <taxon>Klebsormidium</taxon>
    </lineage>
</organism>
<evidence type="ECO:0000256" key="5">
    <source>
        <dbReference type="ARBA" id="ARBA00022694"/>
    </source>
</evidence>
<evidence type="ECO:0000256" key="8">
    <source>
        <dbReference type="SAM" id="MobiDB-lite"/>
    </source>
</evidence>
<dbReference type="EMBL" id="DF237043">
    <property type="protein sequence ID" value="GAQ81914.1"/>
    <property type="molecule type" value="Genomic_DNA"/>
</dbReference>
<dbReference type="InterPro" id="IPR036188">
    <property type="entry name" value="FAD/NAD-bd_sf"/>
</dbReference>
<dbReference type="Gene3D" id="1.10.150.570">
    <property type="entry name" value="GidA associated domain, C-terminal subdomain"/>
    <property type="match status" value="1"/>
</dbReference>
<dbReference type="InterPro" id="IPR004416">
    <property type="entry name" value="MnmG"/>
</dbReference>
<keyword evidence="11" id="KW-1185">Reference proteome</keyword>
<dbReference type="FunFam" id="3.50.50.60:FF:000094">
    <property type="entry name" value="tRNA uridine 5-carboxymethylaminomethyl modification enzyme MnmG"/>
    <property type="match status" value="1"/>
</dbReference>
<dbReference type="InterPro" id="IPR002218">
    <property type="entry name" value="MnmG-rel"/>
</dbReference>
<dbReference type="SMART" id="SM01228">
    <property type="entry name" value="GIDA_assoc_3"/>
    <property type="match status" value="1"/>
</dbReference>
<dbReference type="PROSITE" id="PS01280">
    <property type="entry name" value="GIDA_1"/>
    <property type="match status" value="1"/>
</dbReference>
<dbReference type="GO" id="GO:0070899">
    <property type="term" value="P:mitochondrial tRNA wobble uridine modification"/>
    <property type="evidence" value="ECO:0007669"/>
    <property type="project" value="UniProtKB-ARBA"/>
</dbReference>
<evidence type="ECO:0000259" key="9">
    <source>
        <dbReference type="SMART" id="SM01228"/>
    </source>
</evidence>
<feature type="compositionally biased region" description="Low complexity" evidence="8">
    <location>
        <begin position="57"/>
        <end position="70"/>
    </location>
</feature>
<dbReference type="InterPro" id="IPR026904">
    <property type="entry name" value="MnmG_C"/>
</dbReference>
<evidence type="ECO:0000313" key="11">
    <source>
        <dbReference type="Proteomes" id="UP000054558"/>
    </source>
</evidence>
<dbReference type="InterPro" id="IPR040131">
    <property type="entry name" value="MnmG_N"/>
</dbReference>
<feature type="compositionally biased region" description="Polar residues" evidence="8">
    <location>
        <begin position="71"/>
        <end position="84"/>
    </location>
</feature>